<evidence type="ECO:0000256" key="1">
    <source>
        <dbReference type="ARBA" id="ARBA00006601"/>
    </source>
</evidence>
<evidence type="ECO:0000313" key="7">
    <source>
        <dbReference type="Proteomes" id="UP001207408"/>
    </source>
</evidence>
<comment type="similarity">
    <text evidence="1 4">Belongs to the UDP-glucose/GDP-mannose dehydrogenase family.</text>
</comment>
<feature type="domain" description="UDP-glucose/GDP-mannose dehydrogenase C-terminal" evidence="5">
    <location>
        <begin position="320"/>
        <end position="419"/>
    </location>
</feature>
<dbReference type="PIRSF" id="PIRSF500136">
    <property type="entry name" value="UDP_ManNAc_DH"/>
    <property type="match status" value="1"/>
</dbReference>
<sequence>MLQALLAKETKLSVIGLGYVGLPIALEFARKMKVVGFDIKPERVELMKKSIDPSNELESKDFEGCDIEFTYNIDDLKDATFHVVAVPTPINEHNLPDLKPLLGATQTVGKVLKKGDVVVFESTVYPGCTEDDCVPILEKESGLKFGEDFKVGYSPERINPGDKEHTLTKILKIVSGNDQEALDLVANVYESIIKAGIHKASSIKVAEAAKIIENTQRDVNIALMNELSLIFDRLDINTFEVLEAAGTKWNFLKFFPGLVGGHCIGVDPYYLTYKANALGYHTKIIDGGRVINDSMGAYVAQTTIKKLIKAGYKVNGAKILIMGTTFKENVSDIRNSKVADVYNELVSFSADVDVMDPYASSEELKEEYGYGLITEITKQYEAVILAVNHKEYLSLDESYFKSITNGNAIFIDIKGIFRGKIKDLNYWSL</sequence>
<dbReference type="PIRSF" id="PIRSF000124">
    <property type="entry name" value="UDPglc_GDPman_dh"/>
    <property type="match status" value="1"/>
</dbReference>
<dbReference type="InterPro" id="IPR014026">
    <property type="entry name" value="UDP-Glc/GDP-Man_DH_dimer"/>
</dbReference>
<dbReference type="InterPro" id="IPR014027">
    <property type="entry name" value="UDP-Glc/GDP-Man_DH_C"/>
</dbReference>
<keyword evidence="7" id="KW-1185">Reference proteome</keyword>
<dbReference type="InterPro" id="IPR028359">
    <property type="entry name" value="UDP_ManNAc/GlcNAc_DH"/>
</dbReference>
<dbReference type="InterPro" id="IPR001732">
    <property type="entry name" value="UDP-Glc/GDP-Man_DH_N"/>
</dbReference>
<name>A0AAE3SI61_9BACT</name>
<dbReference type="GO" id="GO:0016628">
    <property type="term" value="F:oxidoreductase activity, acting on the CH-CH group of donors, NAD or NADP as acceptor"/>
    <property type="evidence" value="ECO:0007669"/>
    <property type="project" value="InterPro"/>
</dbReference>
<evidence type="ECO:0000256" key="3">
    <source>
        <dbReference type="ARBA" id="ARBA00023027"/>
    </source>
</evidence>
<dbReference type="InterPro" id="IPR017476">
    <property type="entry name" value="UDP-Glc/GDP-Man"/>
</dbReference>
<dbReference type="InterPro" id="IPR036220">
    <property type="entry name" value="UDP-Glc/GDP-Man_DH_C_sf"/>
</dbReference>
<keyword evidence="2" id="KW-0560">Oxidoreductase</keyword>
<organism evidence="6 7">
    <name type="scientific">Plebeiibacterium marinum</name>
    <dbReference type="NCBI Taxonomy" id="2992111"/>
    <lineage>
        <taxon>Bacteria</taxon>
        <taxon>Pseudomonadati</taxon>
        <taxon>Bacteroidota</taxon>
        <taxon>Bacteroidia</taxon>
        <taxon>Marinilabiliales</taxon>
        <taxon>Marinilabiliaceae</taxon>
        <taxon>Plebeiibacterium</taxon>
    </lineage>
</organism>
<evidence type="ECO:0000259" key="5">
    <source>
        <dbReference type="SMART" id="SM00984"/>
    </source>
</evidence>
<dbReference type="SUPFAM" id="SSF48179">
    <property type="entry name" value="6-phosphogluconate dehydrogenase C-terminal domain-like"/>
    <property type="match status" value="1"/>
</dbReference>
<dbReference type="Gene3D" id="3.40.50.720">
    <property type="entry name" value="NAD(P)-binding Rossmann-like Domain"/>
    <property type="match status" value="2"/>
</dbReference>
<dbReference type="Proteomes" id="UP001207408">
    <property type="component" value="Unassembled WGS sequence"/>
</dbReference>
<evidence type="ECO:0000256" key="4">
    <source>
        <dbReference type="PIRNR" id="PIRNR000124"/>
    </source>
</evidence>
<dbReference type="InterPro" id="IPR008927">
    <property type="entry name" value="6-PGluconate_DH-like_C_sf"/>
</dbReference>
<dbReference type="SUPFAM" id="SSF51735">
    <property type="entry name" value="NAD(P)-binding Rossmann-fold domains"/>
    <property type="match status" value="1"/>
</dbReference>
<dbReference type="NCBIfam" id="TIGR03026">
    <property type="entry name" value="NDP-sugDHase"/>
    <property type="match status" value="1"/>
</dbReference>
<dbReference type="RefSeq" id="WP_301197616.1">
    <property type="nucleotide sequence ID" value="NZ_JAPDPI010000002.1"/>
</dbReference>
<dbReference type="Pfam" id="PF03720">
    <property type="entry name" value="UDPG_MGDP_dh_C"/>
    <property type="match status" value="1"/>
</dbReference>
<evidence type="ECO:0000313" key="6">
    <source>
        <dbReference type="EMBL" id="MCW3804395.1"/>
    </source>
</evidence>
<reference evidence="6" key="1">
    <citation type="submission" date="2022-10" db="EMBL/GenBank/DDBJ databases">
        <authorList>
            <person name="Yu W.X."/>
        </authorList>
    </citation>
    <scope>NUCLEOTIDE SEQUENCE</scope>
    <source>
        <strain evidence="6">D04</strain>
    </source>
</reference>
<dbReference type="EMBL" id="JAPDPI010000002">
    <property type="protein sequence ID" value="MCW3804395.1"/>
    <property type="molecule type" value="Genomic_DNA"/>
</dbReference>
<dbReference type="GO" id="GO:0051287">
    <property type="term" value="F:NAD binding"/>
    <property type="evidence" value="ECO:0007669"/>
    <property type="project" value="InterPro"/>
</dbReference>
<proteinExistence type="inferred from homology"/>
<gene>
    <name evidence="6" type="ORF">OM074_02095</name>
</gene>
<dbReference type="PANTHER" id="PTHR43491">
    <property type="entry name" value="UDP-N-ACETYL-D-MANNOSAMINE DEHYDROGENASE"/>
    <property type="match status" value="1"/>
</dbReference>
<dbReference type="PANTHER" id="PTHR43491:SF2">
    <property type="entry name" value="UDP-N-ACETYL-D-MANNOSAMINE DEHYDROGENASE"/>
    <property type="match status" value="1"/>
</dbReference>
<dbReference type="InterPro" id="IPR036291">
    <property type="entry name" value="NAD(P)-bd_dom_sf"/>
</dbReference>
<comment type="caution">
    <text evidence="6">The sequence shown here is derived from an EMBL/GenBank/DDBJ whole genome shotgun (WGS) entry which is preliminary data.</text>
</comment>
<protein>
    <submittedName>
        <fullName evidence="6">Nucleotide sugar dehydrogenase</fullName>
    </submittedName>
</protein>
<dbReference type="SMART" id="SM00984">
    <property type="entry name" value="UDPG_MGDP_dh_C"/>
    <property type="match status" value="1"/>
</dbReference>
<evidence type="ECO:0000256" key="2">
    <source>
        <dbReference type="ARBA" id="ARBA00023002"/>
    </source>
</evidence>
<dbReference type="GO" id="GO:0016616">
    <property type="term" value="F:oxidoreductase activity, acting on the CH-OH group of donors, NAD or NADP as acceptor"/>
    <property type="evidence" value="ECO:0007669"/>
    <property type="project" value="InterPro"/>
</dbReference>
<dbReference type="Pfam" id="PF00984">
    <property type="entry name" value="UDPG_MGDP_dh"/>
    <property type="match status" value="1"/>
</dbReference>
<dbReference type="Pfam" id="PF03721">
    <property type="entry name" value="UDPG_MGDP_dh_N"/>
    <property type="match status" value="1"/>
</dbReference>
<dbReference type="SUPFAM" id="SSF52413">
    <property type="entry name" value="UDP-glucose/GDP-mannose dehydrogenase C-terminal domain"/>
    <property type="match status" value="1"/>
</dbReference>
<dbReference type="GO" id="GO:0000271">
    <property type="term" value="P:polysaccharide biosynthetic process"/>
    <property type="evidence" value="ECO:0007669"/>
    <property type="project" value="InterPro"/>
</dbReference>
<keyword evidence="3" id="KW-0520">NAD</keyword>
<accession>A0AAE3SI61</accession>
<dbReference type="AlphaFoldDB" id="A0AAE3SI61"/>